<gene>
    <name evidence="12" type="primary">AIM10</name>
    <name evidence="12" type="ORF">CcCBS67573_g03682</name>
</gene>
<evidence type="ECO:0000256" key="4">
    <source>
        <dbReference type="ARBA" id="ARBA00022741"/>
    </source>
</evidence>
<feature type="compositionally biased region" description="Low complexity" evidence="10">
    <location>
        <begin position="37"/>
        <end position="55"/>
    </location>
</feature>
<evidence type="ECO:0000256" key="7">
    <source>
        <dbReference type="ARBA" id="ARBA00023146"/>
    </source>
</evidence>
<dbReference type="EMBL" id="QEAP01000097">
    <property type="protein sequence ID" value="TPX75059.1"/>
    <property type="molecule type" value="Genomic_DNA"/>
</dbReference>
<dbReference type="STRING" id="246404.A0A507FFD5"/>
<dbReference type="PANTHER" id="PTHR43382:SF2">
    <property type="entry name" value="BIFUNCTIONAL GLUTAMATE_PROLINE--TRNA LIGASE"/>
    <property type="match status" value="1"/>
</dbReference>
<dbReference type="Pfam" id="PF09180">
    <property type="entry name" value="ProRS-C_1"/>
    <property type="match status" value="1"/>
</dbReference>
<dbReference type="HAMAP" id="MF_01571">
    <property type="entry name" value="Pro_tRNA_synth_type3"/>
    <property type="match status" value="1"/>
</dbReference>
<dbReference type="GO" id="GO:0006433">
    <property type="term" value="P:prolyl-tRNA aminoacylation"/>
    <property type="evidence" value="ECO:0007669"/>
    <property type="project" value="InterPro"/>
</dbReference>
<dbReference type="PROSITE" id="PS50862">
    <property type="entry name" value="AA_TRNA_LIGASE_II"/>
    <property type="match status" value="1"/>
</dbReference>
<dbReference type="GO" id="GO:0002161">
    <property type="term" value="F:aminoacyl-tRNA deacylase activity"/>
    <property type="evidence" value="ECO:0007669"/>
    <property type="project" value="InterPro"/>
</dbReference>
<accession>A0A507FFD5</accession>
<dbReference type="InterPro" id="IPR036621">
    <property type="entry name" value="Anticodon-bd_dom_sf"/>
</dbReference>
<evidence type="ECO:0000313" key="13">
    <source>
        <dbReference type="Proteomes" id="UP000320333"/>
    </source>
</evidence>
<dbReference type="InterPro" id="IPR016061">
    <property type="entry name" value="Pro-tRNA_ligase_II_C"/>
</dbReference>
<dbReference type="FunFam" id="3.30.930.10:FF:000007">
    <property type="entry name" value="Bifunctional glutamate/proline--tRNA ligase"/>
    <property type="match status" value="1"/>
</dbReference>
<dbReference type="InterPro" id="IPR002316">
    <property type="entry name" value="Pro-tRNA-ligase_IIa"/>
</dbReference>
<dbReference type="SUPFAM" id="SSF55826">
    <property type="entry name" value="YbaK/ProRS associated domain"/>
    <property type="match status" value="1"/>
</dbReference>
<dbReference type="GO" id="GO:0005737">
    <property type="term" value="C:cytoplasm"/>
    <property type="evidence" value="ECO:0007669"/>
    <property type="project" value="InterPro"/>
</dbReference>
<dbReference type="CDD" id="cd00862">
    <property type="entry name" value="ProRS_anticodon_zinc"/>
    <property type="match status" value="1"/>
</dbReference>
<dbReference type="InterPro" id="IPR045864">
    <property type="entry name" value="aa-tRNA-synth_II/BPL/LPL"/>
</dbReference>
<keyword evidence="4" id="KW-0547">Nucleotide-binding</keyword>
<dbReference type="GO" id="GO:0005524">
    <property type="term" value="F:ATP binding"/>
    <property type="evidence" value="ECO:0007669"/>
    <property type="project" value="UniProtKB-KW"/>
</dbReference>
<comment type="caution">
    <text evidence="12">The sequence shown here is derived from an EMBL/GenBank/DDBJ whole genome shotgun (WGS) entry which is preliminary data.</text>
</comment>
<dbReference type="AlphaFoldDB" id="A0A507FFD5"/>
<dbReference type="SUPFAM" id="SSF55681">
    <property type="entry name" value="Class II aaRS and biotin synthetases"/>
    <property type="match status" value="1"/>
</dbReference>
<evidence type="ECO:0000256" key="3">
    <source>
        <dbReference type="ARBA" id="ARBA00022598"/>
    </source>
</evidence>
<evidence type="ECO:0000256" key="5">
    <source>
        <dbReference type="ARBA" id="ARBA00022840"/>
    </source>
</evidence>
<dbReference type="InterPro" id="IPR002314">
    <property type="entry name" value="aa-tRNA-synt_IIb"/>
</dbReference>
<dbReference type="NCBIfam" id="TIGR00408">
    <property type="entry name" value="proS_fam_I"/>
    <property type="match status" value="1"/>
</dbReference>
<dbReference type="OrthoDB" id="1350766at2759"/>
<dbReference type="InterPro" id="IPR036754">
    <property type="entry name" value="YbaK/aa-tRNA-synt-asso_dom_sf"/>
</dbReference>
<dbReference type="InterPro" id="IPR017449">
    <property type="entry name" value="Pro-tRNA_synth_II"/>
</dbReference>
<evidence type="ECO:0000256" key="9">
    <source>
        <dbReference type="ARBA" id="ARBA00047671"/>
    </source>
</evidence>
<dbReference type="GO" id="GO:0004827">
    <property type="term" value="F:proline-tRNA ligase activity"/>
    <property type="evidence" value="ECO:0007669"/>
    <property type="project" value="UniProtKB-EC"/>
</dbReference>
<dbReference type="Gene3D" id="3.40.50.800">
    <property type="entry name" value="Anticodon-binding domain"/>
    <property type="match status" value="1"/>
</dbReference>
<dbReference type="SUPFAM" id="SSF52954">
    <property type="entry name" value="Class II aaRS ABD-related"/>
    <property type="match status" value="1"/>
</dbReference>
<comment type="similarity">
    <text evidence="1">Belongs to the class-II aminoacyl-tRNA synthetase family.</text>
</comment>
<reference evidence="12 13" key="1">
    <citation type="journal article" date="2019" name="Sci. Rep.">
        <title>Comparative genomics of chytrid fungi reveal insights into the obligate biotrophic and pathogenic lifestyle of Synchytrium endobioticum.</title>
        <authorList>
            <person name="van de Vossenberg B.T.L.H."/>
            <person name="Warris S."/>
            <person name="Nguyen H.D.T."/>
            <person name="van Gent-Pelzer M.P.E."/>
            <person name="Joly D.L."/>
            <person name="van de Geest H.C."/>
            <person name="Bonants P.J.M."/>
            <person name="Smith D.S."/>
            <person name="Levesque C.A."/>
            <person name="van der Lee T.A.J."/>
        </authorList>
    </citation>
    <scope>NUCLEOTIDE SEQUENCE [LARGE SCALE GENOMIC DNA]</scope>
    <source>
        <strain evidence="12 13">CBS 675.73</strain>
    </source>
</reference>
<dbReference type="SMART" id="SM00946">
    <property type="entry name" value="ProRS-C_1"/>
    <property type="match status" value="1"/>
</dbReference>
<evidence type="ECO:0000256" key="10">
    <source>
        <dbReference type="SAM" id="MobiDB-lite"/>
    </source>
</evidence>
<dbReference type="Gene3D" id="3.90.960.10">
    <property type="entry name" value="YbaK/aminoacyl-tRNA synthetase-associated domain"/>
    <property type="match status" value="1"/>
</dbReference>
<feature type="domain" description="Aminoacyl-transfer RNA synthetases class-II family profile" evidence="11">
    <location>
        <begin position="304"/>
        <end position="549"/>
    </location>
</feature>
<keyword evidence="7" id="KW-0030">Aminoacyl-tRNA synthetase</keyword>
<dbReference type="InterPro" id="IPR004154">
    <property type="entry name" value="Anticodon-bd"/>
</dbReference>
<dbReference type="CDD" id="cd00778">
    <property type="entry name" value="ProRS_core_arch_euk"/>
    <property type="match status" value="1"/>
</dbReference>
<dbReference type="SUPFAM" id="SSF64586">
    <property type="entry name" value="C-terminal domain of ProRS"/>
    <property type="match status" value="1"/>
</dbReference>
<evidence type="ECO:0000259" key="11">
    <source>
        <dbReference type="PROSITE" id="PS50862"/>
    </source>
</evidence>
<keyword evidence="6" id="KW-0648">Protein biosynthesis</keyword>
<dbReference type="Gene3D" id="3.30.930.10">
    <property type="entry name" value="Bira Bifunctional Protein, Domain 2"/>
    <property type="match status" value="1"/>
</dbReference>
<dbReference type="FunFam" id="3.30.110.30:FF:000001">
    <property type="entry name" value="Bifunctional glutamate/proline--tRNA ligase"/>
    <property type="match status" value="1"/>
</dbReference>
<protein>
    <recommendedName>
        <fullName evidence="2">proline--tRNA ligase</fullName>
        <ecNumber evidence="2">6.1.1.15</ecNumber>
    </recommendedName>
    <alternativeName>
        <fullName evidence="8">Prolyl-tRNA synthetase</fullName>
    </alternativeName>
</protein>
<evidence type="ECO:0000313" key="12">
    <source>
        <dbReference type="EMBL" id="TPX75059.1"/>
    </source>
</evidence>
<proteinExistence type="inferred from homology"/>
<feature type="region of interest" description="Disordered" evidence="10">
    <location>
        <begin position="29"/>
        <end position="56"/>
    </location>
</feature>
<sequence length="773" mass="84723">MSANNTKSDFNWAQWRWISATTANSTDKNFAKKEQINTPTNSTTATTSAVSPNTSMSVNNSQSLANALSTNKINSAALNHGACATLPDWVLAVKKSSAPNAVAVKTLVLKPKGIAGTDVLVVAARADAEWSTNPLIKLLGGKEARAAQDDLILSTLKLNRIDVSPFALANVDAASKPTLLFAIDKSLASAPQLAFRNFSASDSIVVSGSDLISFVKSAGFTPKEFDAAQIGAPAAAPSAPASGKAKQQKSAATTSASNDEGVMIGITVKKADDFPSWYTQVLVKTEMMDYYDVSGCYILRPWSFKIWAEIKKFFTAEIEELGVEECYFPMFINGKALEKEKDHVEGFAPEVAWVTRAGSSDLAEPIAVRPTSETIMYPAYAKWVQSHRDLPLRLNQWCNVVRWEFKNPQPFLRTREFLWQEGHTAFATKEESDKEVLEILELYRRVYEEVLAVPVVPGKKSENEKFAGGLYTTTVEGFIPTTGRAIQGATSHSLGQNFAKMFEISIESIEEGAPQGSKSFVWQNSWGLTTRTIGVMVMVHGDDKGLVLPPNVANIQVVVVPVGITAKTTAAERAKIHAFVDEVTKLCKPAGVRAKADTRDVYTPGYKFNHWEMRGVPIRLEVGPKDIAKNEVRCVIRHNGKAQQLAFPTLSTSLPALLAQIQSDMFEKAKKERDSHVIRVEKFEDGFVQILDKKNLILAPWCERVACEKEVKERSQRIALAGEAADEKAPSMGAKTLCIPFKQPTENPVVPGKTKCFACDHNAVSYTLWGRSY</sequence>
<dbReference type="Pfam" id="PF00587">
    <property type="entry name" value="tRNA-synt_2b"/>
    <property type="match status" value="1"/>
</dbReference>
<dbReference type="InterPro" id="IPR006195">
    <property type="entry name" value="aa-tRNA-synth_II"/>
</dbReference>
<dbReference type="InterPro" id="IPR004499">
    <property type="entry name" value="Pro-tRNA-ligase_IIa_arc-type"/>
</dbReference>
<dbReference type="PRINTS" id="PR01046">
    <property type="entry name" value="TRNASYNTHPRO"/>
</dbReference>
<evidence type="ECO:0000256" key="2">
    <source>
        <dbReference type="ARBA" id="ARBA00012831"/>
    </source>
</evidence>
<evidence type="ECO:0000256" key="8">
    <source>
        <dbReference type="ARBA" id="ARBA00029731"/>
    </source>
</evidence>
<evidence type="ECO:0000256" key="6">
    <source>
        <dbReference type="ARBA" id="ARBA00022917"/>
    </source>
</evidence>
<evidence type="ECO:0000256" key="1">
    <source>
        <dbReference type="ARBA" id="ARBA00008226"/>
    </source>
</evidence>
<dbReference type="Proteomes" id="UP000320333">
    <property type="component" value="Unassembled WGS sequence"/>
</dbReference>
<dbReference type="Pfam" id="PF04073">
    <property type="entry name" value="tRNA_edit"/>
    <property type="match status" value="1"/>
</dbReference>
<dbReference type="InterPro" id="IPR033721">
    <property type="entry name" value="ProRS_core_arch_euk"/>
</dbReference>
<keyword evidence="5" id="KW-0067">ATP-binding</keyword>
<keyword evidence="3 12" id="KW-0436">Ligase</keyword>
<dbReference type="Gene3D" id="3.30.110.30">
    <property type="entry name" value="C-terminal domain of ProRS"/>
    <property type="match status" value="1"/>
</dbReference>
<keyword evidence="13" id="KW-1185">Reference proteome</keyword>
<organism evidence="12 13">
    <name type="scientific">Chytriomyces confervae</name>
    <dbReference type="NCBI Taxonomy" id="246404"/>
    <lineage>
        <taxon>Eukaryota</taxon>
        <taxon>Fungi</taxon>
        <taxon>Fungi incertae sedis</taxon>
        <taxon>Chytridiomycota</taxon>
        <taxon>Chytridiomycota incertae sedis</taxon>
        <taxon>Chytridiomycetes</taxon>
        <taxon>Chytridiales</taxon>
        <taxon>Chytriomycetaceae</taxon>
        <taxon>Chytriomyces</taxon>
    </lineage>
</organism>
<dbReference type="Pfam" id="PF03129">
    <property type="entry name" value="HGTP_anticodon"/>
    <property type="match status" value="1"/>
</dbReference>
<dbReference type="PANTHER" id="PTHR43382">
    <property type="entry name" value="PROLYL-TRNA SYNTHETASE"/>
    <property type="match status" value="1"/>
</dbReference>
<dbReference type="GO" id="GO:0017101">
    <property type="term" value="C:aminoacyl-tRNA synthetase multienzyme complex"/>
    <property type="evidence" value="ECO:0007669"/>
    <property type="project" value="TreeGrafter"/>
</dbReference>
<dbReference type="InterPro" id="IPR007214">
    <property type="entry name" value="YbaK/aa-tRNA-synth-assoc-dom"/>
</dbReference>
<dbReference type="EC" id="6.1.1.15" evidence="2"/>
<comment type="catalytic activity">
    <reaction evidence="9">
        <text>tRNA(Pro) + L-proline + ATP = L-prolyl-tRNA(Pro) + AMP + diphosphate</text>
        <dbReference type="Rhea" id="RHEA:14305"/>
        <dbReference type="Rhea" id="RHEA-COMP:9700"/>
        <dbReference type="Rhea" id="RHEA-COMP:9702"/>
        <dbReference type="ChEBI" id="CHEBI:30616"/>
        <dbReference type="ChEBI" id="CHEBI:33019"/>
        <dbReference type="ChEBI" id="CHEBI:60039"/>
        <dbReference type="ChEBI" id="CHEBI:78442"/>
        <dbReference type="ChEBI" id="CHEBI:78532"/>
        <dbReference type="ChEBI" id="CHEBI:456215"/>
        <dbReference type="EC" id="6.1.1.15"/>
    </reaction>
</comment>
<name>A0A507FFD5_9FUNG</name>
<dbReference type="FunFam" id="3.40.50.800:FF:000005">
    <property type="entry name" value="bifunctional glutamate/proline--tRNA ligase"/>
    <property type="match status" value="1"/>
</dbReference>